<reference evidence="11 12" key="1">
    <citation type="submission" date="2023-07" db="EMBL/GenBank/DDBJ databases">
        <title>The novel representative of Negativicutes class, Anaeroselena agilis gen. nov. sp. nov.</title>
        <authorList>
            <person name="Prokofeva M.I."/>
            <person name="Elcheninov A.G."/>
            <person name="Klyukina A."/>
            <person name="Kublanov I.V."/>
            <person name="Frolov E.N."/>
            <person name="Podosokorskaya O.A."/>
        </authorList>
    </citation>
    <scope>NUCLEOTIDE SEQUENCE [LARGE SCALE GENOMIC DNA]</scope>
    <source>
        <strain evidence="11 12">4137-cl</strain>
    </source>
</reference>
<dbReference type="Proteomes" id="UP001254848">
    <property type="component" value="Unassembled WGS sequence"/>
</dbReference>
<evidence type="ECO:0000256" key="8">
    <source>
        <dbReference type="ARBA" id="ARBA00023098"/>
    </source>
</evidence>
<keyword evidence="7 10" id="KW-0808">Transferase</keyword>
<sequence length="383" mass="41187">MYKIFISTGEASGDLNGASVAAALRNIRPDVALFGMGGEMMRAAGVEIVYDIADLGVMGIVEVAKSLPKLFRLRDFLADWLERERPDVLVVIDYPGFNTRLAKIARRLGIPVISYISPSAWAWGRGRAREVAETVTKVAAIFPFEADVYRQAGADVVFVGHPLLDIVKPSLPRDEAYRLFGADPARPVVLLMPGSRRQEIDMLLPAMLAGMEEVARKVPECQIFLPVASTISREILQNIIDGYNIEVRLTAGNTYDLMNIGTVAVAASGTATLEAAIMGLPTVIVYKVAALTYLLGKLLVKIPHIGLPNIVAGRRIVPELLQGEASAANIARETLPIVADPTVRDRIVADLADVRRRLGETGAVGRVAEVILEVAAHGHGGAA</sequence>
<evidence type="ECO:0000256" key="2">
    <source>
        <dbReference type="ARBA" id="ARBA00012687"/>
    </source>
</evidence>
<keyword evidence="5 10" id="KW-0441">Lipid A biosynthesis</keyword>
<gene>
    <name evidence="10 11" type="primary">lpxB</name>
    <name evidence="11" type="ORF">Q4T40_21415</name>
</gene>
<comment type="function">
    <text evidence="1 10">Condensation of UDP-2,3-diacylglucosamine and 2,3-diacylglucosamine-1-phosphate to form lipid A disaccharide, a precursor of lipid A, a phosphorylated glycolipid that anchors the lipopolysaccharide to the outer membrane of the cell.</text>
</comment>
<evidence type="ECO:0000313" key="11">
    <source>
        <dbReference type="EMBL" id="MDT8903797.1"/>
    </source>
</evidence>
<evidence type="ECO:0000256" key="9">
    <source>
        <dbReference type="ARBA" id="ARBA00048975"/>
    </source>
</evidence>
<evidence type="ECO:0000256" key="10">
    <source>
        <dbReference type="HAMAP-Rule" id="MF_00392"/>
    </source>
</evidence>
<dbReference type="InterPro" id="IPR003835">
    <property type="entry name" value="Glyco_trans_19"/>
</dbReference>
<dbReference type="HAMAP" id="MF_00392">
    <property type="entry name" value="LpxB"/>
    <property type="match status" value="1"/>
</dbReference>
<keyword evidence="6 10" id="KW-0328">Glycosyltransferase</keyword>
<keyword evidence="12" id="KW-1185">Reference proteome</keyword>
<keyword evidence="8 10" id="KW-0443">Lipid metabolism</keyword>
<protein>
    <recommendedName>
        <fullName evidence="3 10">Lipid-A-disaccharide synthase</fullName>
        <ecNumber evidence="2 10">2.4.1.182</ecNumber>
    </recommendedName>
</protein>
<dbReference type="EC" id="2.4.1.182" evidence="2 10"/>
<dbReference type="GO" id="GO:0008915">
    <property type="term" value="F:lipid-A-disaccharide synthase activity"/>
    <property type="evidence" value="ECO:0007669"/>
    <property type="project" value="UniProtKB-EC"/>
</dbReference>
<comment type="catalytic activity">
    <reaction evidence="9 10">
        <text>a lipid X + a UDP-2-N,3-O-bis[(3R)-3-hydroxyacyl]-alpha-D-glucosamine = a lipid A disaccharide + UDP + H(+)</text>
        <dbReference type="Rhea" id="RHEA:67828"/>
        <dbReference type="ChEBI" id="CHEBI:15378"/>
        <dbReference type="ChEBI" id="CHEBI:58223"/>
        <dbReference type="ChEBI" id="CHEBI:137748"/>
        <dbReference type="ChEBI" id="CHEBI:176338"/>
        <dbReference type="ChEBI" id="CHEBI:176343"/>
        <dbReference type="EC" id="2.4.1.182"/>
    </reaction>
</comment>
<evidence type="ECO:0000313" key="12">
    <source>
        <dbReference type="Proteomes" id="UP001254848"/>
    </source>
</evidence>
<proteinExistence type="inferred from homology"/>
<evidence type="ECO:0000256" key="6">
    <source>
        <dbReference type="ARBA" id="ARBA00022676"/>
    </source>
</evidence>
<evidence type="ECO:0000256" key="7">
    <source>
        <dbReference type="ARBA" id="ARBA00022679"/>
    </source>
</evidence>
<comment type="similarity">
    <text evidence="10">Belongs to the LpxB family.</text>
</comment>
<comment type="caution">
    <text evidence="11">The sequence shown here is derived from an EMBL/GenBank/DDBJ whole genome shotgun (WGS) entry which is preliminary data.</text>
</comment>
<organism evidence="11 12">
    <name type="scientific">Anaeroselena agilis</name>
    <dbReference type="NCBI Taxonomy" id="3063788"/>
    <lineage>
        <taxon>Bacteria</taxon>
        <taxon>Bacillati</taxon>
        <taxon>Bacillota</taxon>
        <taxon>Negativicutes</taxon>
        <taxon>Acetonemataceae</taxon>
        <taxon>Anaeroselena</taxon>
    </lineage>
</organism>
<evidence type="ECO:0000256" key="5">
    <source>
        <dbReference type="ARBA" id="ARBA00022556"/>
    </source>
</evidence>
<name>A0ABU3P528_9FIRM</name>
<dbReference type="PANTHER" id="PTHR30372">
    <property type="entry name" value="LIPID-A-DISACCHARIDE SYNTHASE"/>
    <property type="match status" value="1"/>
</dbReference>
<keyword evidence="4 10" id="KW-0444">Lipid biosynthesis</keyword>
<dbReference type="Pfam" id="PF02684">
    <property type="entry name" value="LpxB"/>
    <property type="match status" value="1"/>
</dbReference>
<evidence type="ECO:0000256" key="4">
    <source>
        <dbReference type="ARBA" id="ARBA00022516"/>
    </source>
</evidence>
<accession>A0ABU3P528</accession>
<comment type="pathway">
    <text evidence="10">Bacterial outer membrane biogenesis; LPS lipid A biosynthesis.</text>
</comment>
<evidence type="ECO:0000256" key="3">
    <source>
        <dbReference type="ARBA" id="ARBA00020902"/>
    </source>
</evidence>
<dbReference type="PANTHER" id="PTHR30372:SF4">
    <property type="entry name" value="LIPID-A-DISACCHARIDE SYNTHASE, MITOCHONDRIAL-RELATED"/>
    <property type="match status" value="1"/>
</dbReference>
<dbReference type="EMBL" id="JAUOZS010000001">
    <property type="protein sequence ID" value="MDT8903797.1"/>
    <property type="molecule type" value="Genomic_DNA"/>
</dbReference>
<evidence type="ECO:0000256" key="1">
    <source>
        <dbReference type="ARBA" id="ARBA00002056"/>
    </source>
</evidence>
<dbReference type="NCBIfam" id="TIGR00215">
    <property type="entry name" value="lpxB"/>
    <property type="match status" value="1"/>
</dbReference>
<dbReference type="Gene3D" id="3.40.50.2000">
    <property type="entry name" value="Glycogen Phosphorylase B"/>
    <property type="match status" value="1"/>
</dbReference>
<dbReference type="SUPFAM" id="SSF53756">
    <property type="entry name" value="UDP-Glycosyltransferase/glycogen phosphorylase"/>
    <property type="match status" value="1"/>
</dbReference>
<dbReference type="RefSeq" id="WP_413782241.1">
    <property type="nucleotide sequence ID" value="NZ_JAUOZS010000001.1"/>
</dbReference>